<dbReference type="InterPro" id="IPR008672">
    <property type="entry name" value="Mad1"/>
</dbReference>
<keyword evidence="3" id="KW-0132">Cell division</keyword>
<dbReference type="GO" id="GO:0016705">
    <property type="term" value="F:oxidoreductase activity, acting on paired donors, with incorporation or reduction of molecular oxygen"/>
    <property type="evidence" value="ECO:0007669"/>
    <property type="project" value="InterPro"/>
</dbReference>
<dbReference type="Gene3D" id="1.10.630.10">
    <property type="entry name" value="Cytochrome P450"/>
    <property type="match status" value="1"/>
</dbReference>
<dbReference type="FunFam" id="3.30.457.60:FF:000004">
    <property type="entry name" value="Mitotic spindle checkpoint protein MAD1"/>
    <property type="match status" value="1"/>
</dbReference>
<dbReference type="GO" id="GO:0020037">
    <property type="term" value="F:heme binding"/>
    <property type="evidence" value="ECO:0007669"/>
    <property type="project" value="InterPro"/>
</dbReference>
<keyword evidence="5" id="KW-0539">Nucleus</keyword>
<evidence type="ECO:0000256" key="7">
    <source>
        <dbReference type="SAM" id="Coils"/>
    </source>
</evidence>
<evidence type="ECO:0000256" key="3">
    <source>
        <dbReference type="ARBA" id="ARBA00022618"/>
    </source>
</evidence>
<evidence type="ECO:0000256" key="4">
    <source>
        <dbReference type="ARBA" id="ARBA00022776"/>
    </source>
</evidence>
<dbReference type="STRING" id="106549.A0A540MBB5"/>
<dbReference type="Proteomes" id="UP000315295">
    <property type="component" value="Unassembled WGS sequence"/>
</dbReference>
<dbReference type="InterPro" id="IPR036396">
    <property type="entry name" value="Cyt_P450_sf"/>
</dbReference>
<comment type="subcellular location">
    <subcellularLocation>
        <location evidence="1">Nucleus</location>
    </subcellularLocation>
</comment>
<organism evidence="9 10">
    <name type="scientific">Malus baccata</name>
    <name type="common">Siberian crab apple</name>
    <name type="synonym">Pyrus baccata</name>
    <dbReference type="NCBI Taxonomy" id="106549"/>
    <lineage>
        <taxon>Eukaryota</taxon>
        <taxon>Viridiplantae</taxon>
        <taxon>Streptophyta</taxon>
        <taxon>Embryophyta</taxon>
        <taxon>Tracheophyta</taxon>
        <taxon>Spermatophyta</taxon>
        <taxon>Magnoliopsida</taxon>
        <taxon>eudicotyledons</taxon>
        <taxon>Gunneridae</taxon>
        <taxon>Pentapetalae</taxon>
        <taxon>rosids</taxon>
        <taxon>fabids</taxon>
        <taxon>Rosales</taxon>
        <taxon>Rosaceae</taxon>
        <taxon>Amygdaloideae</taxon>
        <taxon>Maleae</taxon>
        <taxon>Malus</taxon>
    </lineage>
</organism>
<dbReference type="InterPro" id="IPR001128">
    <property type="entry name" value="Cyt_P450"/>
</dbReference>
<feature type="coiled-coil region" evidence="7">
    <location>
        <begin position="728"/>
        <end position="769"/>
    </location>
</feature>
<feature type="region of interest" description="Disordered" evidence="8">
    <location>
        <begin position="352"/>
        <end position="396"/>
    </location>
</feature>
<dbReference type="EMBL" id="VIEB01000301">
    <property type="protein sequence ID" value="TQD96033.1"/>
    <property type="molecule type" value="Genomic_DNA"/>
</dbReference>
<dbReference type="Gene3D" id="3.30.457.60">
    <property type="match status" value="1"/>
</dbReference>
<dbReference type="GO" id="GO:0004497">
    <property type="term" value="F:monooxygenase activity"/>
    <property type="evidence" value="ECO:0007669"/>
    <property type="project" value="InterPro"/>
</dbReference>
<feature type="coiled-coil region" evidence="7">
    <location>
        <begin position="856"/>
        <end position="986"/>
    </location>
</feature>
<dbReference type="SUPFAM" id="SSF48264">
    <property type="entry name" value="Cytochrome P450"/>
    <property type="match status" value="1"/>
</dbReference>
<evidence type="ECO:0000256" key="1">
    <source>
        <dbReference type="ARBA" id="ARBA00004123"/>
    </source>
</evidence>
<dbReference type="GO" id="GO:0005506">
    <property type="term" value="F:iron ion binding"/>
    <property type="evidence" value="ECO:0007669"/>
    <property type="project" value="InterPro"/>
</dbReference>
<dbReference type="Pfam" id="PF00067">
    <property type="entry name" value="p450"/>
    <property type="match status" value="1"/>
</dbReference>
<dbReference type="PANTHER" id="PTHR23168">
    <property type="entry name" value="MITOTIC SPINDLE ASSEMBLY CHECKPOINT PROTEIN MAD1 MITOTIC ARREST DEFICIENT-LIKE PROTEIN 1"/>
    <property type="match status" value="1"/>
</dbReference>
<evidence type="ECO:0000256" key="8">
    <source>
        <dbReference type="SAM" id="MobiDB-lite"/>
    </source>
</evidence>
<comment type="caution">
    <text evidence="9">The sequence shown here is derived from an EMBL/GenBank/DDBJ whole genome shotgun (WGS) entry which is preliminary data.</text>
</comment>
<dbReference type="GO" id="GO:0000776">
    <property type="term" value="C:kinetochore"/>
    <property type="evidence" value="ECO:0007669"/>
    <property type="project" value="TreeGrafter"/>
</dbReference>
<accession>A0A540MBB5</accession>
<feature type="coiled-coil region" evidence="7">
    <location>
        <begin position="524"/>
        <end position="697"/>
    </location>
</feature>
<protein>
    <submittedName>
        <fullName evidence="9">Uncharacterized protein</fullName>
    </submittedName>
</protein>
<dbReference type="Pfam" id="PF05557">
    <property type="entry name" value="MAD"/>
    <property type="match status" value="1"/>
</dbReference>
<evidence type="ECO:0000256" key="2">
    <source>
        <dbReference type="ARBA" id="ARBA00008029"/>
    </source>
</evidence>
<evidence type="ECO:0000256" key="6">
    <source>
        <dbReference type="ARBA" id="ARBA00023306"/>
    </source>
</evidence>
<dbReference type="GO" id="GO:0051315">
    <property type="term" value="P:attachment of mitotic spindle microtubules to kinetochore"/>
    <property type="evidence" value="ECO:0007669"/>
    <property type="project" value="TreeGrafter"/>
</dbReference>
<feature type="compositionally biased region" description="Pro residues" evidence="8">
    <location>
        <begin position="365"/>
        <end position="374"/>
    </location>
</feature>
<dbReference type="GO" id="GO:0072686">
    <property type="term" value="C:mitotic spindle"/>
    <property type="evidence" value="ECO:0007669"/>
    <property type="project" value="TreeGrafter"/>
</dbReference>
<dbReference type="GO" id="GO:0051301">
    <property type="term" value="P:cell division"/>
    <property type="evidence" value="ECO:0007669"/>
    <property type="project" value="UniProtKB-KW"/>
</dbReference>
<evidence type="ECO:0000313" key="9">
    <source>
        <dbReference type="EMBL" id="TQD96033.1"/>
    </source>
</evidence>
<feature type="compositionally biased region" description="Pro residues" evidence="8">
    <location>
        <begin position="384"/>
        <end position="393"/>
    </location>
</feature>
<evidence type="ECO:0000256" key="5">
    <source>
        <dbReference type="ARBA" id="ARBA00023242"/>
    </source>
</evidence>
<dbReference type="PANTHER" id="PTHR23168:SF0">
    <property type="entry name" value="MITOTIC SPINDLE ASSEMBLY CHECKPOINT PROTEIN MAD1"/>
    <property type="match status" value="1"/>
</dbReference>
<name>A0A540MBB5_MALBA</name>
<keyword evidence="4" id="KW-0498">Mitosis</keyword>
<dbReference type="Gene3D" id="1.20.5.170">
    <property type="match status" value="1"/>
</dbReference>
<keyword evidence="6" id="KW-0131">Cell cycle</keyword>
<dbReference type="GO" id="GO:0007094">
    <property type="term" value="P:mitotic spindle assembly checkpoint signaling"/>
    <property type="evidence" value="ECO:0007669"/>
    <property type="project" value="InterPro"/>
</dbReference>
<keyword evidence="10" id="KW-1185">Reference proteome</keyword>
<comment type="similarity">
    <text evidence="2">Belongs to the MAD1 family.</text>
</comment>
<proteinExistence type="inferred from homology"/>
<reference evidence="9 10" key="1">
    <citation type="journal article" date="2019" name="G3 (Bethesda)">
        <title>Sequencing of a Wild Apple (Malus baccata) Genome Unravels the Differences Between Cultivated and Wild Apple Species Regarding Disease Resistance and Cold Tolerance.</title>
        <authorList>
            <person name="Chen X."/>
        </authorList>
    </citation>
    <scope>NUCLEOTIDE SEQUENCE [LARGE SCALE GENOMIC DNA]</scope>
    <source>
        <strain evidence="10">cv. Shandingzi</strain>
        <tissue evidence="9">Leaves</tissue>
    </source>
</reference>
<dbReference type="SUPFAM" id="SSF75704">
    <property type="entry name" value="Mitotic arrest deficient-like 1, Mad1"/>
    <property type="match status" value="1"/>
</dbReference>
<gene>
    <name evidence="9" type="ORF">C1H46_018375</name>
</gene>
<evidence type="ECO:0000313" key="10">
    <source>
        <dbReference type="Proteomes" id="UP000315295"/>
    </source>
</evidence>
<keyword evidence="7" id="KW-0175">Coiled coil</keyword>
<dbReference type="AlphaFoldDB" id="A0A540MBB5"/>
<sequence>MWVAVLMVSFLVIYCTRWFYKWRTPGTKGNGVLPPGSMGLPFLGEALSLLIPSYSLDLHPFVRKRIQRYGPIFRTSFIGRRVVVSADPEINSYLFSQEGKLVELWYTDTFNKLLSLEGENRITGPGLIHKYMRSSLRNHLSPEALKEKLPQLEAWIDKTLLHWSTKPSVEIKHAVSAMVLEFTSRFLCGYDVDKAPVDISEKFATLTKGLTSLPLNIPGTAFHKCLKDQEKVITMITNMIKERRAKEAEEEKEEDFLDQAIKDLRTENYLTEDFIVRLLYGFLFASFESIGTVMCLGFKLLAEHPEVMVELAAEHEAILKNRADSDSSLTWEEYKSLTFTPHDRLKMIVRTPPTKKQRAAAPEAETPPPAPGPGPLVIFEDDPPPPSSLPPPDSSSHHLLCTYQCRQMVKSDFIDALSNAEKQASDYQSKLAALNEKFCKVVTCAAESDRKKYLDQFLYVEQELAAAKGREQALQEQLLKELHDSHERLTKQLQSNSELEVKLQNEMNLRMKAESSAALAEEKASVVEGKLRHLSENIEREKKRLNNDFSQLKGESKLSVSRITADLERMECRAHNAEKESELLKKQLDDIKKQLSECVQQKSEVEKKLSSFTFQEVESTENNILVKHLQEELRNFDAEVREARKLKLAHENVELLKEKLLEEKGRRERAEAELSKLQELQLSMKKLENELTTWKLMSKDIPGVSCSEDIPVKFAALQKEVIDSMMKVGEANAALKQLEVALDAAKIDKQNAEIEANLAKEKVDVSKSEVKRIELMFFTLAVAKLILYSPAALSMVTEERDKLRNVLNGLKSAKNDEAGDEAASQTFLQEVESSLAKKEAFIKELECGLCEQKEVNSRQREEIKLLNERLNNEARRMKSLERESDRLRSEIALLESKIGHGDFSAANTKVLRMVNTLAADNEAKQTIEALQTELQKTKEKLQAVEELKSQSGDAGTLVDSYISGKIVQLKEQIATLEKREERYKTVFADRISVFRRACCELFGYKIVMDEHQRPNGIPITRFTLQSIYAQSDDEKLEFEYESGSTNILANDYTSQSEISQQVEIFIRKLNSIPAFTANLTVESFNRRTLT</sequence>
<dbReference type="GO" id="GO:0005635">
    <property type="term" value="C:nuclear envelope"/>
    <property type="evidence" value="ECO:0007669"/>
    <property type="project" value="TreeGrafter"/>
</dbReference>